<keyword evidence="3" id="KW-0479">Metal-binding</keyword>
<reference evidence="9 10" key="1">
    <citation type="submission" date="2019-06" db="EMBL/GenBank/DDBJ databases">
        <title>Sequencing the genomes of 1000 actinobacteria strains.</title>
        <authorList>
            <person name="Klenk H.-P."/>
        </authorList>
    </citation>
    <scope>NUCLEOTIDE SEQUENCE [LARGE SCALE GENOMIC DNA]</scope>
    <source>
        <strain evidence="9 10">DSM 12335</strain>
    </source>
</reference>
<proteinExistence type="predicted"/>
<gene>
    <name evidence="9" type="ORF">FB467_3467</name>
</gene>
<accession>A0A542YW41</accession>
<dbReference type="PROSITE" id="PS51462">
    <property type="entry name" value="NUDIX"/>
    <property type="match status" value="1"/>
</dbReference>
<dbReference type="RefSeq" id="WP_228393471.1">
    <property type="nucleotide sequence ID" value="NZ_BAAAIK010000001.1"/>
</dbReference>
<keyword evidence="10" id="KW-1185">Reference proteome</keyword>
<dbReference type="PANTHER" id="PTHR12992:SF11">
    <property type="entry name" value="MITOCHONDRIAL COENZYME A DIPHOSPHATASE NUDT8"/>
    <property type="match status" value="1"/>
</dbReference>
<comment type="cofactor">
    <cofactor evidence="2">
        <name>Mg(2+)</name>
        <dbReference type="ChEBI" id="CHEBI:18420"/>
    </cofactor>
</comment>
<evidence type="ECO:0000256" key="7">
    <source>
        <dbReference type="SAM" id="MobiDB-lite"/>
    </source>
</evidence>
<keyword evidence="4" id="KW-0378">Hydrolase</keyword>
<dbReference type="AlphaFoldDB" id="A0A542YW41"/>
<sequence>MSADTRPPGHEGMPDWLAELPERAARVPEHEFSRFLAHEHSDAKESAVLILFGPGPSAGPGHGAPGAPGAGPEGVELVVTERAHTMRSHAGQAAFPGGRREPQDRDLIATALREAEEEIGLVPASVEVVTTLPVLHLPVSDHDVLPVVGWWREPGPVGVRDPAEVERVVQVGLPHLLDPAHRFSVRHPSGYVGPAFDAHGLVVWGFTAGLLDATLRLAGLDMPWDPSVYRELP</sequence>
<dbReference type="InterPro" id="IPR015797">
    <property type="entry name" value="NUDIX_hydrolase-like_dom_sf"/>
</dbReference>
<evidence type="ECO:0000256" key="1">
    <source>
        <dbReference type="ARBA" id="ARBA00001936"/>
    </source>
</evidence>
<dbReference type="SUPFAM" id="SSF55811">
    <property type="entry name" value="Nudix"/>
    <property type="match status" value="1"/>
</dbReference>
<keyword evidence="6" id="KW-0464">Manganese</keyword>
<dbReference type="EMBL" id="VFOP01000001">
    <property type="protein sequence ID" value="TQL52287.1"/>
    <property type="molecule type" value="Genomic_DNA"/>
</dbReference>
<dbReference type="GO" id="GO:0046872">
    <property type="term" value="F:metal ion binding"/>
    <property type="evidence" value="ECO:0007669"/>
    <property type="project" value="UniProtKB-KW"/>
</dbReference>
<evidence type="ECO:0000256" key="4">
    <source>
        <dbReference type="ARBA" id="ARBA00022801"/>
    </source>
</evidence>
<evidence type="ECO:0000256" key="5">
    <source>
        <dbReference type="ARBA" id="ARBA00022842"/>
    </source>
</evidence>
<evidence type="ECO:0000256" key="2">
    <source>
        <dbReference type="ARBA" id="ARBA00001946"/>
    </source>
</evidence>
<evidence type="ECO:0000313" key="9">
    <source>
        <dbReference type="EMBL" id="TQL52287.1"/>
    </source>
</evidence>
<dbReference type="GO" id="GO:0010945">
    <property type="term" value="F:coenzyme A diphosphatase activity"/>
    <property type="evidence" value="ECO:0007669"/>
    <property type="project" value="InterPro"/>
</dbReference>
<evidence type="ECO:0000313" key="10">
    <source>
        <dbReference type="Proteomes" id="UP000319516"/>
    </source>
</evidence>
<evidence type="ECO:0000256" key="6">
    <source>
        <dbReference type="ARBA" id="ARBA00023211"/>
    </source>
</evidence>
<feature type="domain" description="Nudix hydrolase" evidence="8">
    <location>
        <begin position="60"/>
        <end position="193"/>
    </location>
</feature>
<feature type="compositionally biased region" description="Gly residues" evidence="7">
    <location>
        <begin position="56"/>
        <end position="72"/>
    </location>
</feature>
<comment type="caution">
    <text evidence="9">The sequence shown here is derived from an EMBL/GenBank/DDBJ whole genome shotgun (WGS) entry which is preliminary data.</text>
</comment>
<dbReference type="InterPro" id="IPR045121">
    <property type="entry name" value="CoAse"/>
</dbReference>
<evidence type="ECO:0000256" key="3">
    <source>
        <dbReference type="ARBA" id="ARBA00022723"/>
    </source>
</evidence>
<dbReference type="PANTHER" id="PTHR12992">
    <property type="entry name" value="NUDIX HYDROLASE"/>
    <property type="match status" value="1"/>
</dbReference>
<dbReference type="Gene3D" id="3.90.79.10">
    <property type="entry name" value="Nucleoside Triphosphate Pyrophosphohydrolase"/>
    <property type="match status" value="1"/>
</dbReference>
<evidence type="ECO:0000259" key="8">
    <source>
        <dbReference type="PROSITE" id="PS51462"/>
    </source>
</evidence>
<dbReference type="Proteomes" id="UP000319516">
    <property type="component" value="Unassembled WGS sequence"/>
</dbReference>
<protein>
    <submittedName>
        <fullName evidence="9">NUDIX domain-containing protein</fullName>
    </submittedName>
</protein>
<dbReference type="Pfam" id="PF00293">
    <property type="entry name" value="NUDIX"/>
    <property type="match status" value="1"/>
</dbReference>
<dbReference type="InterPro" id="IPR000086">
    <property type="entry name" value="NUDIX_hydrolase_dom"/>
</dbReference>
<keyword evidence="5" id="KW-0460">Magnesium</keyword>
<dbReference type="CDD" id="cd03426">
    <property type="entry name" value="NUDIX_CoAse_Nudt7"/>
    <property type="match status" value="1"/>
</dbReference>
<feature type="region of interest" description="Disordered" evidence="7">
    <location>
        <begin position="53"/>
        <end position="73"/>
    </location>
</feature>
<name>A0A542YW41_9MICO</name>
<comment type="cofactor">
    <cofactor evidence="1">
        <name>Mn(2+)</name>
        <dbReference type="ChEBI" id="CHEBI:29035"/>
    </cofactor>
</comment>
<organism evidence="9 10">
    <name type="scientific">Ornithinicoccus hortensis</name>
    <dbReference type="NCBI Taxonomy" id="82346"/>
    <lineage>
        <taxon>Bacteria</taxon>
        <taxon>Bacillati</taxon>
        <taxon>Actinomycetota</taxon>
        <taxon>Actinomycetes</taxon>
        <taxon>Micrococcales</taxon>
        <taxon>Intrasporangiaceae</taxon>
        <taxon>Ornithinicoccus</taxon>
    </lineage>
</organism>